<evidence type="ECO:0000313" key="3">
    <source>
        <dbReference type="Proteomes" id="UP000639274"/>
    </source>
</evidence>
<organism evidence="2 3">
    <name type="scientific">Agrilutibacter solisilvae</name>
    <dbReference type="NCBI Taxonomy" id="2763317"/>
    <lineage>
        <taxon>Bacteria</taxon>
        <taxon>Pseudomonadati</taxon>
        <taxon>Pseudomonadota</taxon>
        <taxon>Gammaproteobacteria</taxon>
        <taxon>Lysobacterales</taxon>
        <taxon>Lysobacteraceae</taxon>
        <taxon>Agrilutibacter</taxon>
    </lineage>
</organism>
<dbReference type="RefSeq" id="WP_200612864.1">
    <property type="nucleotide sequence ID" value="NZ_CP071518.1"/>
</dbReference>
<dbReference type="Pfam" id="PF06980">
    <property type="entry name" value="DUF1302"/>
    <property type="match status" value="1"/>
</dbReference>
<name>A0A974XZA3_9GAMM</name>
<keyword evidence="3" id="KW-1185">Reference proteome</keyword>
<accession>A0A974XZA3</accession>
<feature type="chain" id="PRO_5036893827" description="Porin" evidence="1">
    <location>
        <begin position="22"/>
        <end position="409"/>
    </location>
</feature>
<dbReference type="EMBL" id="CP071518">
    <property type="protein sequence ID" value="QSX77643.1"/>
    <property type="molecule type" value="Genomic_DNA"/>
</dbReference>
<feature type="signal peptide" evidence="1">
    <location>
        <begin position="1"/>
        <end position="21"/>
    </location>
</feature>
<protein>
    <recommendedName>
        <fullName evidence="4">Porin</fullName>
    </recommendedName>
</protein>
<sequence length="409" mass="45686">MRLMAPLGIVAALASPAAAFAADLSGSLRLSYFSSSRDLDDVRGVQALTGEIEWKQDIGPAHRLEVKGRSTLFGHGSLARTRTHWSSALWHARFEHADLRLGQQKIRWGKADGINPTDFFTPVDYTTVLPLEDDRYLSVPAARLDLHLSDVDSLSMVVGDGFTPSRIPWPRPSPVTVRDDEPDAGQLGARWTHTGERQDWSLSAFRGHSTLPLLHAQEPGSPGETDPDFVRHYARVQGFGVDLARSVGAFGFRAELAYVVPRGYNARQSIRSNWHLVAGVDRSFPAWNFNVQAVVRHTPDFEPIDGNLPDAVRFAALQNGLIHGQQARWVHGMTARVAADWRNDTLQTELLAVAQFSPDNYLLRPLVTYAWSDRVKLRAGAEYYRGPADTYFGALERNRTAFVEWQLFY</sequence>
<reference evidence="2 3" key="1">
    <citation type="submission" date="2021-03" db="EMBL/GenBank/DDBJ databases">
        <title>Lysobacter sp. nov. isolated from soil of gangwondo yeongwol, south Korea.</title>
        <authorList>
            <person name="Kim K.R."/>
            <person name="Kim K.H."/>
            <person name="Jeon C.O."/>
        </authorList>
    </citation>
    <scope>NUCLEOTIDE SEQUENCE [LARGE SCALE GENOMIC DNA]</scope>
    <source>
        <strain evidence="2 3">R19</strain>
    </source>
</reference>
<evidence type="ECO:0000256" key="1">
    <source>
        <dbReference type="SAM" id="SignalP"/>
    </source>
</evidence>
<gene>
    <name evidence="2" type="ORF">I8J32_012940</name>
</gene>
<evidence type="ECO:0000313" key="2">
    <source>
        <dbReference type="EMBL" id="QSX77643.1"/>
    </source>
</evidence>
<keyword evidence="1" id="KW-0732">Signal</keyword>
<proteinExistence type="predicted"/>
<dbReference type="KEGG" id="lsf:I8J32_012940"/>
<dbReference type="AlphaFoldDB" id="A0A974XZA3"/>
<dbReference type="InterPro" id="IPR010727">
    <property type="entry name" value="DUF1302"/>
</dbReference>
<dbReference type="Proteomes" id="UP000639274">
    <property type="component" value="Chromosome"/>
</dbReference>
<evidence type="ECO:0008006" key="4">
    <source>
        <dbReference type="Google" id="ProtNLM"/>
    </source>
</evidence>